<name>A0A498LUR6_LABRO</name>
<dbReference type="InterPro" id="IPR027417">
    <property type="entry name" value="P-loop_NTPase"/>
</dbReference>
<dbReference type="EMBL" id="QBIY01013169">
    <property type="protein sequence ID" value="RXN10866.1"/>
    <property type="molecule type" value="Genomic_DNA"/>
</dbReference>
<proteinExistence type="inferred from homology"/>
<feature type="region of interest" description="Disordered" evidence="4">
    <location>
        <begin position="132"/>
        <end position="172"/>
    </location>
</feature>
<dbReference type="PANTHER" id="PTHR10903">
    <property type="entry name" value="GTPASE, IMAP FAMILY MEMBER-RELATED"/>
    <property type="match status" value="1"/>
</dbReference>
<feature type="domain" description="AIG1-type G" evidence="5">
    <location>
        <begin position="178"/>
        <end position="384"/>
    </location>
</feature>
<feature type="region of interest" description="Disordered" evidence="4">
    <location>
        <begin position="79"/>
        <end position="118"/>
    </location>
</feature>
<accession>A0A498LUR6</accession>
<evidence type="ECO:0000256" key="1">
    <source>
        <dbReference type="ARBA" id="ARBA00008535"/>
    </source>
</evidence>
<dbReference type="AlphaFoldDB" id="A0A498LUR6"/>
<evidence type="ECO:0000313" key="7">
    <source>
        <dbReference type="Proteomes" id="UP000290572"/>
    </source>
</evidence>
<comment type="caution">
    <text evidence="6">The sequence shown here is derived from an EMBL/GenBank/DDBJ whole genome shotgun (WGS) entry which is preliminary data.</text>
</comment>
<dbReference type="Pfam" id="PF04548">
    <property type="entry name" value="AIG1"/>
    <property type="match status" value="2"/>
</dbReference>
<evidence type="ECO:0000256" key="4">
    <source>
        <dbReference type="SAM" id="MobiDB-lite"/>
    </source>
</evidence>
<dbReference type="PANTHER" id="PTHR10903:SF186">
    <property type="entry name" value="GTPASE IMAP FAMILY MEMBER 4-LIKE-RELATED"/>
    <property type="match status" value="1"/>
</dbReference>
<dbReference type="FunFam" id="3.40.50.300:FF:001809">
    <property type="entry name" value="Si:ch1073-365p7.2"/>
    <property type="match status" value="1"/>
</dbReference>
<keyword evidence="3" id="KW-0342">GTP-binding</keyword>
<keyword evidence="7" id="KW-1185">Reference proteome</keyword>
<feature type="region of interest" description="Disordered" evidence="4">
    <location>
        <begin position="594"/>
        <end position="669"/>
    </location>
</feature>
<evidence type="ECO:0000313" key="6">
    <source>
        <dbReference type="EMBL" id="RXN10866.1"/>
    </source>
</evidence>
<dbReference type="FunFam" id="3.40.50.300:FF:000366">
    <property type="entry name" value="GTPase, IMAP family member 2"/>
    <property type="match status" value="1"/>
</dbReference>
<feature type="compositionally biased region" description="Basic and acidic residues" evidence="4">
    <location>
        <begin position="132"/>
        <end position="171"/>
    </location>
</feature>
<dbReference type="CDD" id="cd01852">
    <property type="entry name" value="AIG1"/>
    <property type="match status" value="1"/>
</dbReference>
<dbReference type="InterPro" id="IPR045058">
    <property type="entry name" value="GIMA/IAN/Toc"/>
</dbReference>
<dbReference type="STRING" id="84645.A0A498LUR6"/>
<protein>
    <submittedName>
        <fullName evidence="6">GTPase IMAP family member 8-like protein</fullName>
    </submittedName>
</protein>
<organism evidence="6 7">
    <name type="scientific">Labeo rohita</name>
    <name type="common">Indian major carp</name>
    <name type="synonym">Cyprinus rohita</name>
    <dbReference type="NCBI Taxonomy" id="84645"/>
    <lineage>
        <taxon>Eukaryota</taxon>
        <taxon>Metazoa</taxon>
        <taxon>Chordata</taxon>
        <taxon>Craniata</taxon>
        <taxon>Vertebrata</taxon>
        <taxon>Euteleostomi</taxon>
        <taxon>Actinopterygii</taxon>
        <taxon>Neopterygii</taxon>
        <taxon>Teleostei</taxon>
        <taxon>Ostariophysi</taxon>
        <taxon>Cypriniformes</taxon>
        <taxon>Cyprinidae</taxon>
        <taxon>Labeoninae</taxon>
        <taxon>Labeonini</taxon>
        <taxon>Labeo</taxon>
    </lineage>
</organism>
<dbReference type="GO" id="GO:0005525">
    <property type="term" value="F:GTP binding"/>
    <property type="evidence" value="ECO:0007669"/>
    <property type="project" value="UniProtKB-KW"/>
</dbReference>
<evidence type="ECO:0000259" key="5">
    <source>
        <dbReference type="PROSITE" id="PS51720"/>
    </source>
</evidence>
<dbReference type="InterPro" id="IPR006703">
    <property type="entry name" value="G_AIG1"/>
</dbReference>
<dbReference type="PROSITE" id="PS51720">
    <property type="entry name" value="G_AIG1"/>
    <property type="match status" value="2"/>
</dbReference>
<evidence type="ECO:0000256" key="2">
    <source>
        <dbReference type="ARBA" id="ARBA00022741"/>
    </source>
</evidence>
<gene>
    <name evidence="6" type="ORF">ROHU_010800</name>
</gene>
<evidence type="ECO:0000256" key="3">
    <source>
        <dbReference type="ARBA" id="ARBA00023134"/>
    </source>
</evidence>
<sequence>MKKQEEVEERNYEEIKRKEEEFRELEETYKRGIKENEEKEKEIHEMKREREEWEKQFNEREEQYKTLMTEKEQLIKKHEEEKERMKIQMEEEQLNQDKERKRREEEFREREERYKRLIKDREEKESKMLEQMKQERMQWEKQKQDERQKRKEEKKKEETEEHKSELHKKQQSEVSDLTIGLNLVLLGETGAGKSGSGNTILGRQAFLSKKSYKSVTQDVAVNSGTVCGFPVTVYDTPDLFDTKGEDIQQKLNYVLQRCESGHSVFLLVIRADRFTEEERKTVEKIEKLLGEKHLDKTWILFTRGDELEEGNITIQEIISETEPLKKLIQKYDQRYHVFNNKKRGHTEQVKMLLIKILKQDFYTMVREDELKPNPLKRRIPENEPVTPADSLPSRRIVILGKSGFGKSAAGNTILGQRVFRSVMRMNSVTCECSVKHAIVSGRSVSVVDTPPFFDTEMKPEELALEIAKCVYLSSPGPHAFLIVFPVNMRFTEHEQQIPQIIEMVFGQEVLKYCIILFTYGDQLEGISIETIIKENRSLRHLVQQCGGRFHIFNNRDVNNREQVNDLLQKIDTMIEQNGGGHYSNQMFEDAQRFRRDEEERRLREEEDRKQQEEKQIQEEIERVRKETEERISAEIKAHRWSEQEKERPRQREEEQRKQQQKQSQDCVCS</sequence>
<keyword evidence="2" id="KW-0547">Nucleotide-binding</keyword>
<dbReference type="Proteomes" id="UP000290572">
    <property type="component" value="Unassembled WGS sequence"/>
</dbReference>
<feature type="compositionally biased region" description="Basic and acidic residues" evidence="4">
    <location>
        <begin position="594"/>
        <end position="657"/>
    </location>
</feature>
<dbReference type="SUPFAM" id="SSF52540">
    <property type="entry name" value="P-loop containing nucleoside triphosphate hydrolases"/>
    <property type="match status" value="2"/>
</dbReference>
<dbReference type="Gene3D" id="3.40.50.300">
    <property type="entry name" value="P-loop containing nucleotide triphosphate hydrolases"/>
    <property type="match status" value="2"/>
</dbReference>
<comment type="similarity">
    <text evidence="1">Belongs to the TRAFAC class TrmE-Era-EngA-EngB-Septin-like GTPase superfamily. AIG1/Toc34/Toc159-like paraseptin GTPase family. IAN subfamily.</text>
</comment>
<reference evidence="6 7" key="1">
    <citation type="submission" date="2018-03" db="EMBL/GenBank/DDBJ databases">
        <title>Draft genome sequence of Rohu Carp (Labeo rohita).</title>
        <authorList>
            <person name="Das P."/>
            <person name="Kushwaha B."/>
            <person name="Joshi C.G."/>
            <person name="Kumar D."/>
            <person name="Nagpure N.S."/>
            <person name="Sahoo L."/>
            <person name="Das S.P."/>
            <person name="Bit A."/>
            <person name="Patnaik S."/>
            <person name="Meher P.K."/>
            <person name="Jayasankar P."/>
            <person name="Koringa P.G."/>
            <person name="Patel N.V."/>
            <person name="Hinsu A.T."/>
            <person name="Kumar R."/>
            <person name="Pandey M."/>
            <person name="Agarwal S."/>
            <person name="Srivastava S."/>
            <person name="Singh M."/>
            <person name="Iquebal M.A."/>
            <person name="Jaiswal S."/>
            <person name="Angadi U.B."/>
            <person name="Kumar N."/>
            <person name="Raza M."/>
            <person name="Shah T.M."/>
            <person name="Rai A."/>
            <person name="Jena J.K."/>
        </authorList>
    </citation>
    <scope>NUCLEOTIDE SEQUENCE [LARGE SCALE GENOMIC DNA]</scope>
    <source>
        <strain evidence="6">DASCIFA01</strain>
        <tissue evidence="6">Testis</tissue>
    </source>
</reference>
<feature type="domain" description="AIG1-type G" evidence="5">
    <location>
        <begin position="391"/>
        <end position="591"/>
    </location>
</feature>